<accession>A0ABM1BLN1</accession>
<name>A0ABM1BLN1_LIMPO</name>
<keyword evidence="6" id="KW-1185">Reference proteome</keyword>
<dbReference type="InterPro" id="IPR036259">
    <property type="entry name" value="MFS_trans_sf"/>
</dbReference>
<protein>
    <submittedName>
        <fullName evidence="7">Carcinine transporter-like</fullName>
    </submittedName>
</protein>
<keyword evidence="4 5" id="KW-0472">Membrane</keyword>
<dbReference type="PANTHER" id="PTHR24064">
    <property type="entry name" value="SOLUTE CARRIER FAMILY 22 MEMBER"/>
    <property type="match status" value="1"/>
</dbReference>
<feature type="non-terminal residue" evidence="7">
    <location>
        <position position="1"/>
    </location>
</feature>
<dbReference type="Pfam" id="PF00083">
    <property type="entry name" value="Sugar_tr"/>
    <property type="match status" value="1"/>
</dbReference>
<feature type="transmembrane region" description="Helical" evidence="5">
    <location>
        <begin position="39"/>
        <end position="58"/>
    </location>
</feature>
<evidence type="ECO:0000313" key="6">
    <source>
        <dbReference type="Proteomes" id="UP000694941"/>
    </source>
</evidence>
<dbReference type="GeneID" id="106468619"/>
<dbReference type="Gene3D" id="1.20.1250.20">
    <property type="entry name" value="MFS general substrate transporter like domains"/>
    <property type="match status" value="2"/>
</dbReference>
<dbReference type="RefSeq" id="XP_013784503.1">
    <property type="nucleotide sequence ID" value="XM_013929049.1"/>
</dbReference>
<proteinExistence type="predicted"/>
<evidence type="ECO:0000256" key="2">
    <source>
        <dbReference type="ARBA" id="ARBA00022692"/>
    </source>
</evidence>
<dbReference type="Proteomes" id="UP000694941">
    <property type="component" value="Unplaced"/>
</dbReference>
<feature type="transmembrane region" description="Helical" evidence="5">
    <location>
        <begin position="182"/>
        <end position="204"/>
    </location>
</feature>
<evidence type="ECO:0000256" key="5">
    <source>
        <dbReference type="SAM" id="Phobius"/>
    </source>
</evidence>
<keyword evidence="3 5" id="KW-1133">Transmembrane helix</keyword>
<feature type="transmembrane region" description="Helical" evidence="5">
    <location>
        <begin position="12"/>
        <end position="33"/>
    </location>
</feature>
<keyword evidence="2 5" id="KW-0812">Transmembrane</keyword>
<evidence type="ECO:0000313" key="7">
    <source>
        <dbReference type="RefSeq" id="XP_013784503.1"/>
    </source>
</evidence>
<comment type="subcellular location">
    <subcellularLocation>
        <location evidence="1">Membrane</location>
        <topology evidence="1">Multi-pass membrane protein</topology>
    </subcellularLocation>
</comment>
<dbReference type="SUPFAM" id="SSF103473">
    <property type="entry name" value="MFS general substrate transporter"/>
    <property type="match status" value="2"/>
</dbReference>
<dbReference type="InterPro" id="IPR005828">
    <property type="entry name" value="MFS_sugar_transport-like"/>
</dbReference>
<sequence>NEIVGKKHRSFIPLLASIGNGVGHVMLGGLGFFIKDWRILAVVTAVPVLVHSVCLWILPESPRFLLSRGRVPEAMEVFEKIATTNKMELFPEIALHERFAEIFLILQDYLWREDTGEEAKESLLICYLIGKMMASGTANFFSAYAVELFPTSLRGRGIGLCMNLAMLSNIFVPFIDHLGHEYHFLPLVILGVCMTFGGILILALPETRNCRLPETVEEAEDFAKNWTWRDYLRCTDRSI</sequence>
<organism evidence="6 7">
    <name type="scientific">Limulus polyphemus</name>
    <name type="common">Atlantic horseshoe crab</name>
    <dbReference type="NCBI Taxonomy" id="6850"/>
    <lineage>
        <taxon>Eukaryota</taxon>
        <taxon>Metazoa</taxon>
        <taxon>Ecdysozoa</taxon>
        <taxon>Arthropoda</taxon>
        <taxon>Chelicerata</taxon>
        <taxon>Merostomata</taxon>
        <taxon>Xiphosura</taxon>
        <taxon>Limulidae</taxon>
        <taxon>Limulus</taxon>
    </lineage>
</organism>
<evidence type="ECO:0000256" key="1">
    <source>
        <dbReference type="ARBA" id="ARBA00004141"/>
    </source>
</evidence>
<gene>
    <name evidence="7" type="primary">LOC106468619</name>
</gene>
<evidence type="ECO:0000256" key="4">
    <source>
        <dbReference type="ARBA" id="ARBA00023136"/>
    </source>
</evidence>
<evidence type="ECO:0000256" key="3">
    <source>
        <dbReference type="ARBA" id="ARBA00022989"/>
    </source>
</evidence>
<reference evidence="7" key="1">
    <citation type="submission" date="2025-08" db="UniProtKB">
        <authorList>
            <consortium name="RefSeq"/>
        </authorList>
    </citation>
    <scope>IDENTIFICATION</scope>
    <source>
        <tissue evidence="7">Muscle</tissue>
    </source>
</reference>